<feature type="region of interest" description="Disordered" evidence="1">
    <location>
        <begin position="522"/>
        <end position="624"/>
    </location>
</feature>
<feature type="compositionally biased region" description="Pro residues" evidence="1">
    <location>
        <begin position="983"/>
        <end position="994"/>
    </location>
</feature>
<dbReference type="InterPro" id="IPR013088">
    <property type="entry name" value="Znf_NHR/GATA"/>
</dbReference>
<feature type="compositionally biased region" description="Polar residues" evidence="1">
    <location>
        <begin position="607"/>
        <end position="622"/>
    </location>
</feature>
<comment type="caution">
    <text evidence="3">The sequence shown here is derived from an EMBL/GenBank/DDBJ whole genome shotgun (WGS) entry which is preliminary data.</text>
</comment>
<sequence>MSSPFTAPNNAYPARAAASSPGPGGRGRGASQAPEDLAIRPMRLKVLYTFDDQNKTNCLARWPQVLDIRTAYLDEITQVGVIELKTCIQAIVSASPELVAKLGQDYTVYAYDYSEYETPLVGQGMLSWVLASSSSTPSAPAHQSRTVVTGRVCKNILGLFSSSVQETLEVKLRLVPVPTCLQSEYIESMRQYRDLSRIMPEGFDAAAWTAFLQANPGITQLAGQSRSQTPADATSQREGVGIEHVQRLMNRDYAPNRIEDSRSFQRSNSYSATGSGEQIARIASPAYSVQSAGGMQESLPRTSSRGPYLGVQEQSHDRRTSMGTGSVMNDERFEEGPARKRAKVMKAEWPGKGGFGRQPESLRVAASTAASIRVYQPTAIRPSVNASASLEQPPRAPTPIPASTNQMKRPLLPAAKSNLRRESYSNVAESYISPYATSELISRPPEPAMTSPEKSHTGSNSNSPAHIASSPPELRRGSLTPSSPRLPMWPQDVDSGFMSGTIDDLFEEDDEDRPVDEEDAAIGAQYSKREQSSTTQTTNQNAASETAADHLTVEESQIEAKAATAQARSRTAARNASRVRSLNRTASSSTSTISSVPASDPIRPNAGNLQRSQTWSGNQMQHAASDAIMPRVEGPVRARSRGGGSGVRRKQAIQSKLATSIASGEMPPFCENCGAIETPTWRKAWTKVHSGTPDHVVISGEEGGVILWEPLQKDENGAINLFRIFKKSLKDTDEGFREILLCNPCGLWLHNRRCMRPKDVYEKTQKRQDEKRNGGSGSKRQRIKSANDQSTTDASNGFTMPSDASSPMDAPEDDPQDPEGAHSPQLPPTGRPRPSSAQAVKRIATNRMDDSAAAVALQRAIQSSPARFLGTQHVPIEVEDLTPTPTRRILFPSPRKAGEDKSLAGAPHTLRVTEQQPTSPVPTPAHPDPFDPFPSDNKENQPPCPTPPPPPTTTKTASPTSLKTLVPQPLPHPQNPSQNPHPHALPPFCPPPPR</sequence>
<dbReference type="GO" id="GO:0000183">
    <property type="term" value="P:rDNA heterochromatin formation"/>
    <property type="evidence" value="ECO:0007669"/>
    <property type="project" value="TreeGrafter"/>
</dbReference>
<dbReference type="InterPro" id="IPR057725">
    <property type="entry name" value="Ams2-SPT21_N"/>
</dbReference>
<feature type="region of interest" description="Disordered" evidence="1">
    <location>
        <begin position="291"/>
        <end position="342"/>
    </location>
</feature>
<gene>
    <name evidence="3" type="ORF">FRX48_07753</name>
</gene>
<proteinExistence type="predicted"/>
<dbReference type="AlphaFoldDB" id="A0A5M8PH00"/>
<dbReference type="GO" id="GO:0008270">
    <property type="term" value="F:zinc ion binding"/>
    <property type="evidence" value="ECO:0007669"/>
    <property type="project" value="InterPro"/>
</dbReference>
<dbReference type="Pfam" id="PF25823">
    <property type="entry name" value="Ams2-SPT21_N"/>
    <property type="match status" value="1"/>
</dbReference>
<dbReference type="Proteomes" id="UP000324767">
    <property type="component" value="Unassembled WGS sequence"/>
</dbReference>
<dbReference type="GO" id="GO:0006357">
    <property type="term" value="P:regulation of transcription by RNA polymerase II"/>
    <property type="evidence" value="ECO:0007669"/>
    <property type="project" value="TreeGrafter"/>
</dbReference>
<feature type="domain" description="Ams2/SPT21 N-terminal" evidence="2">
    <location>
        <begin position="38"/>
        <end position="177"/>
    </location>
</feature>
<feature type="compositionally biased region" description="Basic and acidic residues" evidence="1">
    <location>
        <begin position="760"/>
        <end position="773"/>
    </location>
</feature>
<dbReference type="SUPFAM" id="SSF57716">
    <property type="entry name" value="Glucocorticoid receptor-like (DNA-binding domain)"/>
    <property type="match status" value="1"/>
</dbReference>
<dbReference type="InterPro" id="IPR042403">
    <property type="entry name" value="Spt21/Ams2"/>
</dbReference>
<feature type="compositionally biased region" description="Basic and acidic residues" evidence="1">
    <location>
        <begin position="329"/>
        <end position="338"/>
    </location>
</feature>
<accession>A0A5M8PH00</accession>
<organism evidence="3 4">
    <name type="scientific">Lasallia pustulata</name>
    <dbReference type="NCBI Taxonomy" id="136370"/>
    <lineage>
        <taxon>Eukaryota</taxon>
        <taxon>Fungi</taxon>
        <taxon>Dikarya</taxon>
        <taxon>Ascomycota</taxon>
        <taxon>Pezizomycotina</taxon>
        <taxon>Lecanoromycetes</taxon>
        <taxon>OSLEUM clade</taxon>
        <taxon>Umbilicariomycetidae</taxon>
        <taxon>Umbilicariales</taxon>
        <taxon>Umbilicariaceae</taxon>
        <taxon>Lasallia</taxon>
    </lineage>
</organism>
<dbReference type="PANTHER" id="PTHR39147:SF1">
    <property type="entry name" value="PROTEIN SPT21"/>
    <property type="match status" value="1"/>
</dbReference>
<dbReference type="GO" id="GO:0030466">
    <property type="term" value="P:silent mating-type cassette heterochromatin formation"/>
    <property type="evidence" value="ECO:0007669"/>
    <property type="project" value="TreeGrafter"/>
</dbReference>
<protein>
    <recommendedName>
        <fullName evidence="2">Ams2/SPT21 N-terminal domain-containing protein</fullName>
    </recommendedName>
</protein>
<evidence type="ECO:0000259" key="2">
    <source>
        <dbReference type="Pfam" id="PF25823"/>
    </source>
</evidence>
<feature type="region of interest" description="Disordered" evidence="1">
    <location>
        <begin position="438"/>
        <end position="501"/>
    </location>
</feature>
<feature type="region of interest" description="Disordered" evidence="1">
    <location>
        <begin position="866"/>
        <end position="994"/>
    </location>
</feature>
<feature type="region of interest" description="Disordered" evidence="1">
    <location>
        <begin position="385"/>
        <end position="408"/>
    </location>
</feature>
<feature type="compositionally biased region" description="Pro residues" evidence="1">
    <location>
        <begin position="942"/>
        <end position="952"/>
    </location>
</feature>
<evidence type="ECO:0000313" key="3">
    <source>
        <dbReference type="EMBL" id="KAA6408671.1"/>
    </source>
</evidence>
<feature type="compositionally biased region" description="Low complexity" evidence="1">
    <location>
        <begin position="953"/>
        <end position="967"/>
    </location>
</feature>
<evidence type="ECO:0000313" key="4">
    <source>
        <dbReference type="Proteomes" id="UP000324767"/>
    </source>
</evidence>
<dbReference type="Gene3D" id="3.30.50.10">
    <property type="entry name" value="Erythroid Transcription Factor GATA-1, subunit A"/>
    <property type="match status" value="1"/>
</dbReference>
<evidence type="ECO:0000256" key="1">
    <source>
        <dbReference type="SAM" id="MobiDB-lite"/>
    </source>
</evidence>
<reference evidence="3 4" key="1">
    <citation type="submission" date="2019-09" db="EMBL/GenBank/DDBJ databases">
        <title>The hologenome of the rock-dwelling lichen Lasallia pustulata.</title>
        <authorList>
            <person name="Greshake Tzovaras B."/>
            <person name="Segers F."/>
            <person name="Bicker A."/>
            <person name="Dal Grande F."/>
            <person name="Otte J."/>
            <person name="Hankeln T."/>
            <person name="Schmitt I."/>
            <person name="Ebersberger I."/>
        </authorList>
    </citation>
    <scope>NUCLEOTIDE SEQUENCE [LARGE SCALE GENOMIC DNA]</scope>
    <source>
        <strain evidence="3">A1-1</strain>
    </source>
</reference>
<dbReference type="PANTHER" id="PTHR39147">
    <property type="entry name" value="PROTEIN SPT21"/>
    <property type="match status" value="1"/>
</dbReference>
<feature type="compositionally biased region" description="Polar residues" evidence="1">
    <location>
        <begin position="291"/>
        <end position="305"/>
    </location>
</feature>
<name>A0A5M8PH00_9LECA</name>
<feature type="region of interest" description="Disordered" evidence="1">
    <location>
        <begin position="760"/>
        <end position="839"/>
    </location>
</feature>
<dbReference type="EMBL" id="VXIT01000013">
    <property type="protein sequence ID" value="KAA6408671.1"/>
    <property type="molecule type" value="Genomic_DNA"/>
</dbReference>
<feature type="compositionally biased region" description="Pro residues" evidence="1">
    <location>
        <begin position="919"/>
        <end position="932"/>
    </location>
</feature>
<feature type="compositionally biased region" description="Polar residues" evidence="1">
    <location>
        <begin position="784"/>
        <end position="805"/>
    </location>
</feature>
<feature type="compositionally biased region" description="Low complexity" evidence="1">
    <location>
        <begin position="560"/>
        <end position="595"/>
    </location>
</feature>
<dbReference type="OrthoDB" id="3199820at2759"/>
<feature type="compositionally biased region" description="Low complexity" evidence="1">
    <location>
        <begin position="532"/>
        <end position="546"/>
    </location>
</feature>
<feature type="region of interest" description="Disordered" evidence="1">
    <location>
        <begin position="1"/>
        <end position="34"/>
    </location>
</feature>